<dbReference type="InParanoid" id="F0YCL7"/>
<evidence type="ECO:0000313" key="3">
    <source>
        <dbReference type="EMBL" id="EGB06909.1"/>
    </source>
</evidence>
<feature type="chain" id="PRO_5003261563" description="Sulfotransferase domain-containing protein" evidence="2">
    <location>
        <begin position="17"/>
        <end position="470"/>
    </location>
</feature>
<dbReference type="Proteomes" id="UP000002729">
    <property type="component" value="Unassembled WGS sequence"/>
</dbReference>
<organism evidence="4">
    <name type="scientific">Aureococcus anophagefferens</name>
    <name type="common">Harmful bloom alga</name>
    <dbReference type="NCBI Taxonomy" id="44056"/>
    <lineage>
        <taxon>Eukaryota</taxon>
        <taxon>Sar</taxon>
        <taxon>Stramenopiles</taxon>
        <taxon>Ochrophyta</taxon>
        <taxon>Pelagophyceae</taxon>
        <taxon>Pelagomonadales</taxon>
        <taxon>Pelagomonadaceae</taxon>
        <taxon>Aureococcus</taxon>
    </lineage>
</organism>
<name>F0YCL7_AURAN</name>
<feature type="compositionally biased region" description="Basic and acidic residues" evidence="1">
    <location>
        <begin position="452"/>
        <end position="470"/>
    </location>
</feature>
<dbReference type="AlphaFoldDB" id="F0YCL7"/>
<proteinExistence type="predicted"/>
<evidence type="ECO:0000313" key="4">
    <source>
        <dbReference type="Proteomes" id="UP000002729"/>
    </source>
</evidence>
<feature type="compositionally biased region" description="Polar residues" evidence="1">
    <location>
        <begin position="394"/>
        <end position="409"/>
    </location>
</feature>
<dbReference type="Pfam" id="PF03567">
    <property type="entry name" value="Sulfotransfer_2"/>
    <property type="match status" value="1"/>
</dbReference>
<keyword evidence="4" id="KW-1185">Reference proteome</keyword>
<dbReference type="KEGG" id="aaf:AURANDRAFT_65088"/>
<evidence type="ECO:0000256" key="2">
    <source>
        <dbReference type="SAM" id="SignalP"/>
    </source>
</evidence>
<dbReference type="GO" id="GO:0016020">
    <property type="term" value="C:membrane"/>
    <property type="evidence" value="ECO:0007669"/>
    <property type="project" value="InterPro"/>
</dbReference>
<accession>F0YCL7</accession>
<dbReference type="InterPro" id="IPR005331">
    <property type="entry name" value="Sulfotransferase"/>
</dbReference>
<sequence>MRCTLWIALLIHRALADDAAYSDATVARFRSDAACAVVAGDPSPSRCCPSYALAASDVRGGVANFDALWIEAIPKAAWTTVREGLVPALAPVAKVATPRAEDRLAGSEVCPARNATAAARFVLVRDPLARAMSAFHELRRTRLGHWDRSRGRRHLPSLTASRDDFSNESQVLAAFFADLGNGVLDFDAHTWPQSRCVAPSAASAAASVVGRLHRADAAWRVFRSIAGVAVDFPEARRNERHRGTADHRRRRAPTASLLDGAMWDAFCRHYRRDYRCLGFDPPPACASRWGGPAIHDGQHSTSFSDIHAKFFAHPAARQSLAHQPLRAPQSRRLAPPEPRDDFFARPATGHVGRHRPPPPSAFDPPSGGYFPKARAWHRQQEEARTNGWLRPRPTTAQQLNSAPPFQSQLAPAASRDYFRSQFDANFEPRFEAAPARRHSDEVGRPRGPPPQSDRDREFLRAARERSRMRR</sequence>
<dbReference type="EMBL" id="GL833132">
    <property type="protein sequence ID" value="EGB06909.1"/>
    <property type="molecule type" value="Genomic_DNA"/>
</dbReference>
<protein>
    <recommendedName>
        <fullName evidence="5">Sulfotransferase domain-containing protein</fullName>
    </recommendedName>
</protein>
<evidence type="ECO:0008006" key="5">
    <source>
        <dbReference type="Google" id="ProtNLM"/>
    </source>
</evidence>
<dbReference type="GeneID" id="20225157"/>
<feature type="region of interest" description="Disordered" evidence="1">
    <location>
        <begin position="320"/>
        <end position="470"/>
    </location>
</feature>
<reference evidence="3 4" key="1">
    <citation type="journal article" date="2011" name="Proc. Natl. Acad. Sci. U.S.A.">
        <title>Niche of harmful alga Aureococcus anophagefferens revealed through ecogenomics.</title>
        <authorList>
            <person name="Gobler C.J."/>
            <person name="Berry D.L."/>
            <person name="Dyhrman S.T."/>
            <person name="Wilhelm S.W."/>
            <person name="Salamov A."/>
            <person name="Lobanov A.V."/>
            <person name="Zhang Y."/>
            <person name="Collier J.L."/>
            <person name="Wurch L.L."/>
            <person name="Kustka A.B."/>
            <person name="Dill B.D."/>
            <person name="Shah M."/>
            <person name="VerBerkmoes N.C."/>
            <person name="Kuo A."/>
            <person name="Terry A."/>
            <person name="Pangilinan J."/>
            <person name="Lindquist E.A."/>
            <person name="Lucas S."/>
            <person name="Paulsen I.T."/>
            <person name="Hattenrath-Lehmann T.K."/>
            <person name="Talmage S.C."/>
            <person name="Walker E.A."/>
            <person name="Koch F."/>
            <person name="Burson A.M."/>
            <person name="Marcoval M.A."/>
            <person name="Tang Y.Z."/>
            <person name="Lecleir G.R."/>
            <person name="Coyne K.J."/>
            <person name="Berg G.M."/>
            <person name="Bertrand E.M."/>
            <person name="Saito M.A."/>
            <person name="Gladyshev V.N."/>
            <person name="Grigoriev I.V."/>
        </authorList>
    </citation>
    <scope>NUCLEOTIDE SEQUENCE [LARGE SCALE GENOMIC DNA]</scope>
    <source>
        <strain evidence="4">CCMP 1984</strain>
    </source>
</reference>
<evidence type="ECO:0000256" key="1">
    <source>
        <dbReference type="SAM" id="MobiDB-lite"/>
    </source>
</evidence>
<dbReference type="GO" id="GO:0008146">
    <property type="term" value="F:sulfotransferase activity"/>
    <property type="evidence" value="ECO:0007669"/>
    <property type="project" value="InterPro"/>
</dbReference>
<dbReference type="RefSeq" id="XP_009038152.1">
    <property type="nucleotide sequence ID" value="XM_009039904.1"/>
</dbReference>
<gene>
    <name evidence="3" type="ORF">AURANDRAFT_65088</name>
</gene>
<keyword evidence="2" id="KW-0732">Signal</keyword>
<feature type="signal peptide" evidence="2">
    <location>
        <begin position="1"/>
        <end position="16"/>
    </location>
</feature>